<dbReference type="Proteomes" id="UP000207598">
    <property type="component" value="Unassembled WGS sequence"/>
</dbReference>
<name>A0A238KHI1_9RHOB</name>
<keyword evidence="1" id="KW-0472">Membrane</keyword>
<accession>A0A238KHI1</accession>
<gene>
    <name evidence="2" type="ORF">MAA8898_02410</name>
</gene>
<sequence length="106" mass="11090">MTATWLSSRPVIYAASLVGIGLLVMGVRVFPPLTQGGLPRSGPPPLGAAAAPADPAAWCRETLSGVNCACFAQKATEVMNAPHRPVRGLVYADRWDLARAQASESC</sequence>
<dbReference type="OrthoDB" id="7875688at2"/>
<proteinExistence type="predicted"/>
<dbReference type="EMBL" id="FXYF01000006">
    <property type="protein sequence ID" value="SMX41546.1"/>
    <property type="molecule type" value="Genomic_DNA"/>
</dbReference>
<evidence type="ECO:0000313" key="2">
    <source>
        <dbReference type="EMBL" id="SMX41546.1"/>
    </source>
</evidence>
<protein>
    <submittedName>
        <fullName evidence="2">Uncharacterized protein</fullName>
    </submittedName>
</protein>
<evidence type="ECO:0000313" key="3">
    <source>
        <dbReference type="Proteomes" id="UP000207598"/>
    </source>
</evidence>
<keyword evidence="3" id="KW-1185">Reference proteome</keyword>
<organism evidence="2 3">
    <name type="scientific">Maliponia aquimaris</name>
    <dbReference type="NCBI Taxonomy" id="1673631"/>
    <lineage>
        <taxon>Bacteria</taxon>
        <taxon>Pseudomonadati</taxon>
        <taxon>Pseudomonadota</taxon>
        <taxon>Alphaproteobacteria</taxon>
        <taxon>Rhodobacterales</taxon>
        <taxon>Paracoccaceae</taxon>
        <taxon>Maliponia</taxon>
    </lineage>
</organism>
<feature type="transmembrane region" description="Helical" evidence="1">
    <location>
        <begin position="12"/>
        <end position="30"/>
    </location>
</feature>
<reference evidence="2 3" key="1">
    <citation type="submission" date="2017-05" db="EMBL/GenBank/DDBJ databases">
        <authorList>
            <person name="Song R."/>
            <person name="Chenine A.L."/>
            <person name="Ruprecht R.M."/>
        </authorList>
    </citation>
    <scope>NUCLEOTIDE SEQUENCE [LARGE SCALE GENOMIC DNA]</scope>
    <source>
        <strain evidence="2 3">CECT 8898</strain>
    </source>
</reference>
<keyword evidence="1" id="KW-0812">Transmembrane</keyword>
<evidence type="ECO:0000256" key="1">
    <source>
        <dbReference type="SAM" id="Phobius"/>
    </source>
</evidence>
<dbReference type="AlphaFoldDB" id="A0A238KHI1"/>
<dbReference type="RefSeq" id="WP_141194838.1">
    <property type="nucleotide sequence ID" value="NZ_FXYF01000006.1"/>
</dbReference>
<keyword evidence="1" id="KW-1133">Transmembrane helix</keyword>